<feature type="transmembrane region" description="Helical" evidence="2">
    <location>
        <begin position="15"/>
        <end position="35"/>
    </location>
</feature>
<proteinExistence type="predicted"/>
<protein>
    <submittedName>
        <fullName evidence="3">Uncharacterized protein</fullName>
    </submittedName>
</protein>
<reference evidence="3 4" key="1">
    <citation type="submission" date="2018-12" db="EMBL/GenBank/DDBJ databases">
        <title>Genome sequencing of Prevotella sp. KCOM 3155 (= JS262).</title>
        <authorList>
            <person name="Kook J.-K."/>
            <person name="Park S.-N."/>
            <person name="Lim Y.K."/>
        </authorList>
    </citation>
    <scope>NUCLEOTIDE SEQUENCE [LARGE SCALE GENOMIC DNA]</scope>
    <source>
        <strain evidence="3 4">KCOM 3155</strain>
    </source>
</reference>
<feature type="region of interest" description="Disordered" evidence="1">
    <location>
        <begin position="208"/>
        <end position="280"/>
    </location>
</feature>
<sequence>MDTRQIINSLKEQRLWVLATAVALCLIIAILTVSLSKCSSGGSYDEKSLAVAEALDSMEQRLPGGTGFVVKFPCERRHCLFYLNGGHLYKFDGITKRLDEVVFTGLTEETAIYYNDDDLNAGIREAVLSPDKEYIMLTAAVSPTGADGKANTVNLTIDALAQGYVSREGDLFFVSVIDKVSGKPRAMLGFDKWGKQISREKQQAILRKNNSDVAQESGVESTEGDNSGTSGDSDNATPTGNNGAGTVSSTDASKSDAQESHAKPTPPPATTTPTSVSDKE</sequence>
<keyword evidence="4" id="KW-1185">Reference proteome</keyword>
<dbReference type="AlphaFoldDB" id="A0A3S0RAT7"/>
<accession>A0A3S0RAT7</accession>
<comment type="caution">
    <text evidence="3">The sequence shown here is derived from an EMBL/GenBank/DDBJ whole genome shotgun (WGS) entry which is preliminary data.</text>
</comment>
<keyword evidence="2" id="KW-0472">Membrane</keyword>
<dbReference type="EMBL" id="RYYU01000001">
    <property type="protein sequence ID" value="RUL59586.1"/>
    <property type="molecule type" value="Genomic_DNA"/>
</dbReference>
<name>A0A3S0RAT7_9BACT</name>
<dbReference type="RefSeq" id="WP_126678695.1">
    <property type="nucleotide sequence ID" value="NZ_RYYU01000001.1"/>
</dbReference>
<dbReference type="Proteomes" id="UP000278983">
    <property type="component" value="Unassembled WGS sequence"/>
</dbReference>
<gene>
    <name evidence="3" type="ORF">EHV08_07310</name>
</gene>
<feature type="compositionally biased region" description="Basic and acidic residues" evidence="1">
    <location>
        <begin position="253"/>
        <end position="262"/>
    </location>
</feature>
<keyword evidence="2" id="KW-1133">Transmembrane helix</keyword>
<organism evidence="3 4">
    <name type="scientific">Prevotella koreensis</name>
    <dbReference type="NCBI Taxonomy" id="2490854"/>
    <lineage>
        <taxon>Bacteria</taxon>
        <taxon>Pseudomonadati</taxon>
        <taxon>Bacteroidota</taxon>
        <taxon>Bacteroidia</taxon>
        <taxon>Bacteroidales</taxon>
        <taxon>Prevotellaceae</taxon>
        <taxon>Prevotella</taxon>
    </lineage>
</organism>
<feature type="compositionally biased region" description="Polar residues" evidence="1">
    <location>
        <begin position="211"/>
        <end position="252"/>
    </location>
</feature>
<evidence type="ECO:0000256" key="1">
    <source>
        <dbReference type="SAM" id="MobiDB-lite"/>
    </source>
</evidence>
<evidence type="ECO:0000313" key="4">
    <source>
        <dbReference type="Proteomes" id="UP000278983"/>
    </source>
</evidence>
<evidence type="ECO:0000313" key="3">
    <source>
        <dbReference type="EMBL" id="RUL59586.1"/>
    </source>
</evidence>
<evidence type="ECO:0000256" key="2">
    <source>
        <dbReference type="SAM" id="Phobius"/>
    </source>
</evidence>
<keyword evidence="2" id="KW-0812">Transmembrane</keyword>
<dbReference type="OrthoDB" id="1067503at2"/>